<dbReference type="InterPro" id="IPR037165">
    <property type="entry name" value="AldOxase/xan_DH_Mopterin-bd_sf"/>
</dbReference>
<accession>A0A7V8NR33</accession>
<feature type="domain" description="Aldehyde oxidase/xanthine dehydrogenase a/b hammerhead" evidence="1">
    <location>
        <begin position="216"/>
        <end position="294"/>
    </location>
</feature>
<dbReference type="Pfam" id="PF02738">
    <property type="entry name" value="MoCoBD_1"/>
    <property type="match status" value="1"/>
</dbReference>
<organism evidence="2 3">
    <name type="scientific">Candidatus Acidiferrum panamense</name>
    <dbReference type="NCBI Taxonomy" id="2741543"/>
    <lineage>
        <taxon>Bacteria</taxon>
        <taxon>Pseudomonadati</taxon>
        <taxon>Acidobacteriota</taxon>
        <taxon>Terriglobia</taxon>
        <taxon>Candidatus Acidiferrales</taxon>
        <taxon>Candidatus Acidiferrum</taxon>
    </lineage>
</organism>
<dbReference type="Gene3D" id="3.90.1170.50">
    <property type="entry name" value="Aldehyde oxidase/xanthine dehydrogenase, a/b hammerhead"/>
    <property type="match status" value="1"/>
</dbReference>
<dbReference type="PANTHER" id="PTHR47495">
    <property type="entry name" value="ALDEHYDE DEHYDROGENASE"/>
    <property type="match status" value="1"/>
</dbReference>
<evidence type="ECO:0000313" key="2">
    <source>
        <dbReference type="EMBL" id="MBA0085928.1"/>
    </source>
</evidence>
<dbReference type="InterPro" id="IPR052516">
    <property type="entry name" value="N-heterocyclic_Hydroxylase"/>
</dbReference>
<feature type="non-terminal residue" evidence="2">
    <location>
        <position position="474"/>
    </location>
</feature>
<dbReference type="InterPro" id="IPR008274">
    <property type="entry name" value="AldOxase/xan_DH_MoCoBD1"/>
</dbReference>
<dbReference type="AlphaFoldDB" id="A0A7V8NR33"/>
<dbReference type="PROSITE" id="PS51318">
    <property type="entry name" value="TAT"/>
    <property type="match status" value="1"/>
</dbReference>
<proteinExistence type="predicted"/>
<dbReference type="EMBL" id="JACDQQ010001268">
    <property type="protein sequence ID" value="MBA0085928.1"/>
    <property type="molecule type" value="Genomic_DNA"/>
</dbReference>
<dbReference type="Pfam" id="PF20256">
    <property type="entry name" value="MoCoBD_2"/>
    <property type="match status" value="1"/>
</dbReference>
<dbReference type="SMART" id="SM01008">
    <property type="entry name" value="Ald_Xan_dh_C"/>
    <property type="match status" value="1"/>
</dbReference>
<sequence length="474" mass="50903">MPGHLTLNRTDRRGFLKVGAALSGGLVIKLTVPIAFRPPWAAEAGPSFNPNAFIQIDREGVVTLVMPMVEMGQGTYTALPMLLAEELEVGLDQVRLEHAPPNDVQYANPILHFQATGMSSSIRAFWTPLRQAGAVGRTLLIAAAASRWGVDPRTCRAQQGAVLHSASGRHLPYGELVDAAAKLSVPPADTVALKDPKQFTLIGTSAKRLDTPDKVNGRAQFGIDVRVTNMKIAAIAISPVFGGKPKSVNEAAAKAVKGVRQIVRIENAVAVVADHMWAATKGLIAATIQWDDGSHATVNSGDIIRQLEEASKRPGVVARNEGNAKKALAGAAQRIDAIYQIPFLAHAAMEPMNCTAHVRKGDCDLWVGTQVPTRTQSLVAEITGLPKDAVKIHNQLLGGGFGRRLEADGSILAVKIAQQVDGPVKVVWSREEDIQHDMYRPCYYDRLSAGLDASGRPVAWTHRVSGSSIYARYL</sequence>
<dbReference type="GO" id="GO:0016491">
    <property type="term" value="F:oxidoreductase activity"/>
    <property type="evidence" value="ECO:0007669"/>
    <property type="project" value="InterPro"/>
</dbReference>
<dbReference type="InterPro" id="IPR006311">
    <property type="entry name" value="TAT_signal"/>
</dbReference>
<dbReference type="PANTHER" id="PTHR47495:SF2">
    <property type="entry name" value="ALDEHYDE DEHYDROGENASE"/>
    <property type="match status" value="1"/>
</dbReference>
<name>A0A7V8NR33_9BACT</name>
<dbReference type="Proteomes" id="UP000567293">
    <property type="component" value="Unassembled WGS sequence"/>
</dbReference>
<dbReference type="InterPro" id="IPR000674">
    <property type="entry name" value="Ald_Oxase/Xan_DH_a/b"/>
</dbReference>
<reference evidence="2" key="1">
    <citation type="submission" date="2020-06" db="EMBL/GenBank/DDBJ databases">
        <title>Legume-microbial interactions unlock mineral nutrients during tropical forest succession.</title>
        <authorList>
            <person name="Epihov D.Z."/>
        </authorList>
    </citation>
    <scope>NUCLEOTIDE SEQUENCE [LARGE SCALE GENOMIC DNA]</scope>
    <source>
        <strain evidence="2">Pan2503</strain>
    </source>
</reference>
<dbReference type="InterPro" id="IPR046867">
    <property type="entry name" value="AldOxase/xan_DH_MoCoBD2"/>
</dbReference>
<dbReference type="Gene3D" id="3.30.365.10">
    <property type="entry name" value="Aldehyde oxidase/xanthine dehydrogenase, molybdopterin binding domain"/>
    <property type="match status" value="2"/>
</dbReference>
<protein>
    <submittedName>
        <fullName evidence="2">Xanthine dehydrogenase family protein molybdopterin-binding subunit</fullName>
    </submittedName>
</protein>
<dbReference type="SUPFAM" id="SSF56003">
    <property type="entry name" value="Molybdenum cofactor-binding domain"/>
    <property type="match status" value="2"/>
</dbReference>
<evidence type="ECO:0000313" key="3">
    <source>
        <dbReference type="Proteomes" id="UP000567293"/>
    </source>
</evidence>
<gene>
    <name evidence="2" type="ORF">HRJ53_13095</name>
</gene>
<comment type="caution">
    <text evidence="2">The sequence shown here is derived from an EMBL/GenBank/DDBJ whole genome shotgun (WGS) entry which is preliminary data.</text>
</comment>
<keyword evidence="3" id="KW-1185">Reference proteome</keyword>
<evidence type="ECO:0000259" key="1">
    <source>
        <dbReference type="SMART" id="SM01008"/>
    </source>
</evidence>